<proteinExistence type="predicted"/>
<feature type="non-terminal residue" evidence="1">
    <location>
        <position position="1"/>
    </location>
</feature>
<evidence type="ECO:0000313" key="2">
    <source>
        <dbReference type="Proteomes" id="UP001153678"/>
    </source>
</evidence>
<keyword evidence="2" id="KW-1185">Reference proteome</keyword>
<dbReference type="OrthoDB" id="2423942at2759"/>
<gene>
    <name evidence="1" type="ORF">FWILDA_LOCUS14532</name>
</gene>
<dbReference type="AlphaFoldDB" id="A0A9W4T349"/>
<sequence>PKVKSNYLALSGFLYRKTLSNESQGKINDIKSSGFRICNYQDEPNLFVDKWDIIIVQVESLSHIKFSAHSLVAILDENNAILHQMNSGANIQESENAMRDILRTA</sequence>
<organism evidence="1 2">
    <name type="scientific">Funneliformis geosporum</name>
    <dbReference type="NCBI Taxonomy" id="1117311"/>
    <lineage>
        <taxon>Eukaryota</taxon>
        <taxon>Fungi</taxon>
        <taxon>Fungi incertae sedis</taxon>
        <taxon>Mucoromycota</taxon>
        <taxon>Glomeromycotina</taxon>
        <taxon>Glomeromycetes</taxon>
        <taxon>Glomerales</taxon>
        <taxon>Glomeraceae</taxon>
        <taxon>Funneliformis</taxon>
    </lineage>
</organism>
<name>A0A9W4T349_9GLOM</name>
<dbReference type="EMBL" id="CAMKVN010006504">
    <property type="protein sequence ID" value="CAI2190349.1"/>
    <property type="molecule type" value="Genomic_DNA"/>
</dbReference>
<accession>A0A9W4T349</accession>
<comment type="caution">
    <text evidence="1">The sequence shown here is derived from an EMBL/GenBank/DDBJ whole genome shotgun (WGS) entry which is preliminary data.</text>
</comment>
<evidence type="ECO:0000313" key="1">
    <source>
        <dbReference type="EMBL" id="CAI2190349.1"/>
    </source>
</evidence>
<reference evidence="1" key="1">
    <citation type="submission" date="2022-08" db="EMBL/GenBank/DDBJ databases">
        <authorList>
            <person name="Kallberg Y."/>
            <person name="Tangrot J."/>
            <person name="Rosling A."/>
        </authorList>
    </citation>
    <scope>NUCLEOTIDE SEQUENCE</scope>
    <source>
        <strain evidence="1">Wild A</strain>
    </source>
</reference>
<protein>
    <submittedName>
        <fullName evidence="1">6862_t:CDS:1</fullName>
    </submittedName>
</protein>
<dbReference type="Proteomes" id="UP001153678">
    <property type="component" value="Unassembled WGS sequence"/>
</dbReference>